<gene>
    <name evidence="6" type="ORF">BRCON_2278</name>
</gene>
<feature type="binding site" evidence="4">
    <location>
        <position position="180"/>
    </location>
    <ligand>
        <name>Zn(2+)</name>
        <dbReference type="ChEBI" id="CHEBI:29105"/>
    </ligand>
</feature>
<evidence type="ECO:0000256" key="2">
    <source>
        <dbReference type="ARBA" id="ARBA00022679"/>
    </source>
</evidence>
<dbReference type="EMBL" id="CP030759">
    <property type="protein sequence ID" value="AXA37055.1"/>
    <property type="molecule type" value="Genomic_DNA"/>
</dbReference>
<feature type="binding site" evidence="4">
    <location>
        <position position="177"/>
    </location>
    <ligand>
        <name>Zn(2+)</name>
        <dbReference type="ChEBI" id="CHEBI:29105"/>
    </ligand>
</feature>
<dbReference type="Gene3D" id="3.40.50.1220">
    <property type="entry name" value="TPP-binding domain"/>
    <property type="match status" value="1"/>
</dbReference>
<dbReference type="SUPFAM" id="SSF52467">
    <property type="entry name" value="DHS-like NAD/FAD-binding domain"/>
    <property type="match status" value="1"/>
</dbReference>
<evidence type="ECO:0000259" key="5">
    <source>
        <dbReference type="PROSITE" id="PS50305"/>
    </source>
</evidence>
<dbReference type="GO" id="GO:0017136">
    <property type="term" value="F:histone deacetylase activity, NAD-dependent"/>
    <property type="evidence" value="ECO:0007669"/>
    <property type="project" value="TreeGrafter"/>
</dbReference>
<keyword evidence="4" id="KW-0862">Zinc</keyword>
<evidence type="ECO:0000256" key="1">
    <source>
        <dbReference type="ARBA" id="ARBA00012928"/>
    </source>
</evidence>
<dbReference type="Gene3D" id="3.30.1600.10">
    <property type="entry name" value="SIR2/SIRT2 'Small Domain"/>
    <property type="match status" value="1"/>
</dbReference>
<feature type="binding site" evidence="4">
    <location>
        <position position="150"/>
    </location>
    <ligand>
        <name>Zn(2+)</name>
        <dbReference type="ChEBI" id="CHEBI:29105"/>
    </ligand>
</feature>
<dbReference type="InterPro" id="IPR029035">
    <property type="entry name" value="DHS-like_NAD/FAD-binding_dom"/>
</dbReference>
<dbReference type="AlphaFoldDB" id="A0A2Z4Y9I8"/>
<accession>A0A2Z4Y9I8</accession>
<dbReference type="KEGG" id="schv:BRCON_2278"/>
<dbReference type="GO" id="GO:0046872">
    <property type="term" value="F:metal ion binding"/>
    <property type="evidence" value="ECO:0007669"/>
    <property type="project" value="UniProtKB-KW"/>
</dbReference>
<evidence type="ECO:0000256" key="4">
    <source>
        <dbReference type="PROSITE-ProRule" id="PRU00236"/>
    </source>
</evidence>
<protein>
    <recommendedName>
        <fullName evidence="1">protein acetyllysine N-acetyltransferase</fullName>
        <ecNumber evidence="1">2.3.1.286</ecNumber>
    </recommendedName>
</protein>
<keyword evidence="4" id="KW-0479">Metal-binding</keyword>
<dbReference type="PANTHER" id="PTHR11085">
    <property type="entry name" value="NAD-DEPENDENT PROTEIN DEACYLASE SIRTUIN-5, MITOCHONDRIAL-RELATED"/>
    <property type="match status" value="1"/>
</dbReference>
<name>A0A2Z4Y9I8_SUMC1</name>
<dbReference type="Proteomes" id="UP000262583">
    <property type="component" value="Chromosome"/>
</dbReference>
<reference evidence="6 7" key="1">
    <citation type="submission" date="2018-05" db="EMBL/GenBank/DDBJ databases">
        <title>A metagenomic window into the 2 km-deep terrestrial subsurface aquifer revealed taxonomically and functionally diverse microbial community comprising novel uncultured bacterial lineages.</title>
        <authorList>
            <person name="Kadnikov V.V."/>
            <person name="Mardanov A.V."/>
            <person name="Beletsky A.V."/>
            <person name="Banks D."/>
            <person name="Pimenov N.V."/>
            <person name="Frank Y.A."/>
            <person name="Karnachuk O.V."/>
            <person name="Ravin N.V."/>
        </authorList>
    </citation>
    <scope>NUCLEOTIDE SEQUENCE [LARGE SCALE GENOMIC DNA]</scope>
    <source>
        <strain evidence="6">BY</strain>
    </source>
</reference>
<proteinExistence type="predicted"/>
<evidence type="ECO:0000313" key="7">
    <source>
        <dbReference type="Proteomes" id="UP000262583"/>
    </source>
</evidence>
<feature type="active site" description="Proton acceptor" evidence="4">
    <location>
        <position position="138"/>
    </location>
</feature>
<keyword evidence="3" id="KW-0520">NAD</keyword>
<dbReference type="PANTHER" id="PTHR11085:SF4">
    <property type="entry name" value="NAD-DEPENDENT PROTEIN DEACYLASE"/>
    <property type="match status" value="1"/>
</dbReference>
<dbReference type="GO" id="GO:0070403">
    <property type="term" value="F:NAD+ binding"/>
    <property type="evidence" value="ECO:0007669"/>
    <property type="project" value="InterPro"/>
</dbReference>
<dbReference type="PROSITE" id="PS50305">
    <property type="entry name" value="SIRTUIN"/>
    <property type="match status" value="1"/>
</dbReference>
<evidence type="ECO:0000313" key="6">
    <source>
        <dbReference type="EMBL" id="AXA37055.1"/>
    </source>
</evidence>
<dbReference type="InterPro" id="IPR003000">
    <property type="entry name" value="Sirtuin"/>
</dbReference>
<dbReference type="EC" id="2.3.1.286" evidence="1"/>
<keyword evidence="2" id="KW-0808">Transferase</keyword>
<evidence type="ECO:0000256" key="3">
    <source>
        <dbReference type="ARBA" id="ARBA00023027"/>
    </source>
</evidence>
<feature type="domain" description="Deacetylase sirtuin-type" evidence="5">
    <location>
        <begin position="6"/>
        <end position="287"/>
    </location>
</feature>
<sequence length="287" mass="32214">MRPMASGGDVEAIERAAETLKHAHALLVTAGAGMGVDSGLPDFRGRTGFWRAYPAFEHLGLRFEEVANPLLFRTDPELAWGFYGHRLRLYRSTPPHDGFSILRQWGERMSEGYFAYTSNVDGHFQRAGFPEERVVECHGSIEHLQCLRKCQRTLYPAGEAPEVDEKTMRARPPLPACPNCGVLARPNILMFDDWEWIESRYALQQNRFNEWIRRVAACGAKLVILEIGAGTAIPTIRRLSEALANSLGATHIRINPENGTSGDSEQLIHLKERALPALQRLAQLLGW</sequence>
<feature type="binding site" evidence="4">
    <location>
        <position position="146"/>
    </location>
    <ligand>
        <name>Zn(2+)</name>
        <dbReference type="ChEBI" id="CHEBI:29105"/>
    </ligand>
</feature>
<organism evidence="6 7">
    <name type="scientific">Sumerlaea chitinivorans</name>
    <dbReference type="NCBI Taxonomy" id="2250252"/>
    <lineage>
        <taxon>Bacteria</taxon>
        <taxon>Candidatus Sumerlaeota</taxon>
        <taxon>Candidatus Sumerlaeia</taxon>
        <taxon>Candidatus Sumerlaeales</taxon>
        <taxon>Candidatus Sumerlaeaceae</taxon>
        <taxon>Candidatus Sumerlaea</taxon>
    </lineage>
</organism>
<dbReference type="InterPro" id="IPR050134">
    <property type="entry name" value="NAD-dep_sirtuin_deacylases"/>
</dbReference>
<dbReference type="CDD" id="cd00296">
    <property type="entry name" value="SIR2"/>
    <property type="match status" value="1"/>
</dbReference>
<dbReference type="Pfam" id="PF02146">
    <property type="entry name" value="SIR2"/>
    <property type="match status" value="1"/>
</dbReference>
<dbReference type="InterPro" id="IPR026590">
    <property type="entry name" value="Ssirtuin_cat_dom"/>
</dbReference>
<dbReference type="InterPro" id="IPR026591">
    <property type="entry name" value="Sirtuin_cat_small_dom_sf"/>
</dbReference>